<reference evidence="1 2" key="1">
    <citation type="submission" date="2019-06" db="EMBL/GenBank/DDBJ databases">
        <title>Sequencing the genomes of 1000 actinobacteria strains.</title>
        <authorList>
            <person name="Klenk H.-P."/>
        </authorList>
    </citation>
    <scope>NUCLEOTIDE SEQUENCE [LARGE SCALE GENOMIC DNA]</scope>
    <source>
        <strain evidence="1 2">DSM 20169</strain>
    </source>
</reference>
<gene>
    <name evidence="1" type="ORF">FB560_2305</name>
</gene>
<evidence type="ECO:0000313" key="1">
    <source>
        <dbReference type="EMBL" id="TQL86642.1"/>
    </source>
</evidence>
<dbReference type="PROSITE" id="PS51257">
    <property type="entry name" value="PROKAR_LIPOPROTEIN"/>
    <property type="match status" value="1"/>
</dbReference>
<proteinExistence type="predicted"/>
<evidence type="ECO:0000313" key="2">
    <source>
        <dbReference type="Proteomes" id="UP000317209"/>
    </source>
</evidence>
<dbReference type="OrthoDB" id="3264966at2"/>
<dbReference type="AlphaFoldDB" id="A0A543BPB1"/>
<sequence length="460" mass="46389">MSTTRAVRVAATGARLVTGAAVAVACVIGVVTAIHAPWPEVTHDPAQVQVTPLPGDSLLVCNGDLRALGRNPADPLSMVSAASPSVTVDGTAGAPTIATLQAPDLIGAGDVRTMTGTVEDRTAPLIAAAESAAVSAEDMSGFAALPCGTPRLESWLVGGSVDTGASDVIVLTNAAEVPSTVTLSVYGTSRSSRTVIVPARTQVALPVTSIAAGNELPVVQVTAEGAPIRAVLQSALVRTLDPAGVDLQDAVPGPQLHPVFAGVQSFAAEGDDAEMTVIRMLSPQDAAQAHVTVRASGSDTVANEFTVPLTAGEPAQVSLSGLEPGSYSVQIDADAPIVSAVRQQDGLVRGSDFSWMTPAPEIGADVLLAVPAGPAPRLHLLNDTDADITITLEPTNGGPATDVTVPADGSVETAVSARTSYLLRTTGTVHAAVTMTADGKLAGWPVQPSDGAAQSITVYP</sequence>
<dbReference type="Proteomes" id="UP000317209">
    <property type="component" value="Unassembled WGS sequence"/>
</dbReference>
<name>A0A543BPB1_9MICO</name>
<keyword evidence="2" id="KW-1185">Reference proteome</keyword>
<dbReference type="Pfam" id="PF18986">
    <property type="entry name" value="DUF5719"/>
    <property type="match status" value="1"/>
</dbReference>
<evidence type="ECO:0008006" key="3">
    <source>
        <dbReference type="Google" id="ProtNLM"/>
    </source>
</evidence>
<accession>A0A543BPB1</accession>
<dbReference type="RefSeq" id="WP_141872478.1">
    <property type="nucleotide sequence ID" value="NZ_VFOX01000001.1"/>
</dbReference>
<comment type="caution">
    <text evidence="1">The sequence shown here is derived from an EMBL/GenBank/DDBJ whole genome shotgun (WGS) entry which is preliminary data.</text>
</comment>
<organism evidence="1 2">
    <name type="scientific">Microbacterium saperdae</name>
    <dbReference type="NCBI Taxonomy" id="69368"/>
    <lineage>
        <taxon>Bacteria</taxon>
        <taxon>Bacillati</taxon>
        <taxon>Actinomycetota</taxon>
        <taxon>Actinomycetes</taxon>
        <taxon>Micrococcales</taxon>
        <taxon>Microbacteriaceae</taxon>
        <taxon>Microbacterium</taxon>
    </lineage>
</organism>
<protein>
    <recommendedName>
        <fullName evidence="3">Large extracellular alpha-helical protein</fullName>
    </recommendedName>
</protein>
<dbReference type="InterPro" id="IPR043777">
    <property type="entry name" value="DUF5719"/>
</dbReference>
<dbReference type="EMBL" id="VFOX01000001">
    <property type="protein sequence ID" value="TQL86642.1"/>
    <property type="molecule type" value="Genomic_DNA"/>
</dbReference>